<organism evidence="2 3">
    <name type="scientific">Stichopus japonicus</name>
    <name type="common">Sea cucumber</name>
    <dbReference type="NCBI Taxonomy" id="307972"/>
    <lineage>
        <taxon>Eukaryota</taxon>
        <taxon>Metazoa</taxon>
        <taxon>Echinodermata</taxon>
        <taxon>Eleutherozoa</taxon>
        <taxon>Echinozoa</taxon>
        <taxon>Holothuroidea</taxon>
        <taxon>Aspidochirotacea</taxon>
        <taxon>Aspidochirotida</taxon>
        <taxon>Stichopodidae</taxon>
        <taxon>Apostichopus</taxon>
    </lineage>
</organism>
<feature type="transmembrane region" description="Helical" evidence="1">
    <location>
        <begin position="81"/>
        <end position="100"/>
    </location>
</feature>
<keyword evidence="3" id="KW-1185">Reference proteome</keyword>
<reference evidence="2 3" key="1">
    <citation type="journal article" date="2017" name="PLoS Biol.">
        <title>The sea cucumber genome provides insights into morphological evolution and visceral regeneration.</title>
        <authorList>
            <person name="Zhang X."/>
            <person name="Sun L."/>
            <person name="Yuan J."/>
            <person name="Sun Y."/>
            <person name="Gao Y."/>
            <person name="Zhang L."/>
            <person name="Li S."/>
            <person name="Dai H."/>
            <person name="Hamel J.F."/>
            <person name="Liu C."/>
            <person name="Yu Y."/>
            <person name="Liu S."/>
            <person name="Lin W."/>
            <person name="Guo K."/>
            <person name="Jin S."/>
            <person name="Xu P."/>
            <person name="Storey K.B."/>
            <person name="Huan P."/>
            <person name="Zhang T."/>
            <person name="Zhou Y."/>
            <person name="Zhang J."/>
            <person name="Lin C."/>
            <person name="Li X."/>
            <person name="Xing L."/>
            <person name="Huo D."/>
            <person name="Sun M."/>
            <person name="Wang L."/>
            <person name="Mercier A."/>
            <person name="Li F."/>
            <person name="Yang H."/>
            <person name="Xiang J."/>
        </authorList>
    </citation>
    <scope>NUCLEOTIDE SEQUENCE [LARGE SCALE GENOMIC DNA]</scope>
    <source>
        <strain evidence="2">Shaxun</strain>
        <tissue evidence="2">Muscle</tissue>
    </source>
</reference>
<gene>
    <name evidence="2" type="ORF">BSL78_20415</name>
</gene>
<dbReference type="AlphaFoldDB" id="A0A2G8K466"/>
<sequence>INGCSTNMAQLPNFRQVFPLNHQPAVQQQVPQNVGDLKGSDLRLATGTIIILCGVLEIIIASYLICLGDSLHCPYYDRVGWGLWNGAFAIITGSFGLASTRKKSI</sequence>
<dbReference type="Proteomes" id="UP000230750">
    <property type="component" value="Unassembled WGS sequence"/>
</dbReference>
<feature type="non-terminal residue" evidence="2">
    <location>
        <position position="105"/>
    </location>
</feature>
<proteinExistence type="predicted"/>
<name>A0A2G8K466_STIJA</name>
<evidence type="ECO:0000313" key="2">
    <source>
        <dbReference type="EMBL" id="PIK42743.1"/>
    </source>
</evidence>
<dbReference type="EMBL" id="MRZV01000908">
    <property type="protein sequence ID" value="PIK42743.1"/>
    <property type="molecule type" value="Genomic_DNA"/>
</dbReference>
<accession>A0A2G8K466</accession>
<evidence type="ECO:0000313" key="3">
    <source>
        <dbReference type="Proteomes" id="UP000230750"/>
    </source>
</evidence>
<protein>
    <recommendedName>
        <fullName evidence="4">Transmembrane protein</fullName>
    </recommendedName>
</protein>
<keyword evidence="1" id="KW-0812">Transmembrane</keyword>
<feature type="transmembrane region" description="Helical" evidence="1">
    <location>
        <begin position="44"/>
        <end position="65"/>
    </location>
</feature>
<evidence type="ECO:0008006" key="4">
    <source>
        <dbReference type="Google" id="ProtNLM"/>
    </source>
</evidence>
<keyword evidence="1" id="KW-1133">Transmembrane helix</keyword>
<evidence type="ECO:0000256" key="1">
    <source>
        <dbReference type="SAM" id="Phobius"/>
    </source>
</evidence>
<comment type="caution">
    <text evidence="2">The sequence shown here is derived from an EMBL/GenBank/DDBJ whole genome shotgun (WGS) entry which is preliminary data.</text>
</comment>
<feature type="non-terminal residue" evidence="2">
    <location>
        <position position="1"/>
    </location>
</feature>
<keyword evidence="1" id="KW-0472">Membrane</keyword>